<keyword evidence="5" id="KW-0255">Endonuclease</keyword>
<dbReference type="InterPro" id="IPR000477">
    <property type="entry name" value="RT_dom"/>
</dbReference>
<evidence type="ECO:0000256" key="6">
    <source>
        <dbReference type="ARBA" id="ARBA00022801"/>
    </source>
</evidence>
<dbReference type="CDD" id="cd01647">
    <property type="entry name" value="RT_LTR"/>
    <property type="match status" value="1"/>
</dbReference>
<reference evidence="12" key="1">
    <citation type="submission" date="2022-11" db="UniProtKB">
        <authorList>
            <consortium name="WormBaseParasite"/>
        </authorList>
    </citation>
    <scope>IDENTIFICATION</scope>
</reference>
<dbReference type="Pfam" id="PF17921">
    <property type="entry name" value="Integrase_H2C2"/>
    <property type="match status" value="1"/>
</dbReference>
<proteinExistence type="predicted"/>
<keyword evidence="7" id="KW-0695">RNA-directed DNA polymerase</keyword>
<dbReference type="PROSITE" id="PS50994">
    <property type="entry name" value="INTEGRASE"/>
    <property type="match status" value="1"/>
</dbReference>
<keyword evidence="2" id="KW-0808">Transferase</keyword>
<dbReference type="PROSITE" id="PS50878">
    <property type="entry name" value="RT_POL"/>
    <property type="match status" value="1"/>
</dbReference>
<dbReference type="SUPFAM" id="SSF50630">
    <property type="entry name" value="Acid proteases"/>
    <property type="match status" value="1"/>
</dbReference>
<dbReference type="InterPro" id="IPR043128">
    <property type="entry name" value="Rev_trsase/Diguanyl_cyclase"/>
</dbReference>
<dbReference type="GO" id="GO:0004519">
    <property type="term" value="F:endonuclease activity"/>
    <property type="evidence" value="ECO:0007669"/>
    <property type="project" value="UniProtKB-KW"/>
</dbReference>
<dbReference type="Gene3D" id="1.10.340.70">
    <property type="match status" value="1"/>
</dbReference>
<dbReference type="InterPro" id="IPR041588">
    <property type="entry name" value="Integrase_H2C2"/>
</dbReference>
<dbReference type="Gene3D" id="2.40.70.10">
    <property type="entry name" value="Acid Proteases"/>
    <property type="match status" value="1"/>
</dbReference>
<dbReference type="WBParaSite" id="PDA_v2.g3407.t1">
    <property type="protein sequence ID" value="PDA_v2.g3407.t1"/>
    <property type="gene ID" value="PDA_v2.g3407"/>
</dbReference>
<sequence>MADKNVEAILQQLADSQKQLQDLIATTTAAKSQPSSTPVIPKFEHDPAEAHSAALWFDRLTSIYRTLSLTNEQKVAYAVAALDTSTYKRVARALLPKKLSSLTDITDLEAKMVELFDRKESLFAKRYAHFQMEWKGPEHESVPEFFARIRESTAAIEPAKLDENAIQTLTAIMSMKHPALEGFRIQLLNMLNKDPATKLDACETAIMASLQTQREQKLPMGVSVNYVKKINGNRPKSKPAAGEKKMTCFRCGQPHSPDTCKFIKAVCHYCKKTGHLEKVCKTKQHNSNSRNYGSKSSSIRQPSVKYVTTADSSAASSTFGPTIRGSSNIRLLSIRTNKPAASASPSNRIMLKVLINDTPVTAQLDSGSDATIVSQEEYERIGKPAFTGPKLSARTANDTLLPFIGSFECLVTLNERTERLMIHVANTTVSLLGLDFYHAFGLEEVPLKSITCNLVVSNSAAPPGAVDSLMKEFEPLFKEGLGKCTKAEVVLQLKKDATPFFCGARRLSLHGTEILKSVIEQNVAADVMYKVDYSQYASPCSLIPRKDGRHRLVVDYSTGLNDRLVEPCYTLPLPEDIFAKLSGCTVFSTLDFSDAYHQVGLSKESQKYTTIATPFGLYRYKRLSQGLKTAVSDFQEVAELMLNDVDAASPYLDDVIVASCGSDQHMDDLRKTLSSINEWGFRLNPKKCKFFCTQIRFLGRLIDANGIRPDPDKVAAIQKMPDPSDVSTLRSFLGMVNYYQHFIPCFRDLRESLDDLLKDNIAWEWTEEHRKAAAIIRKKLADECLLTHYDPRLPLIVAADASQNGIGGVISHVYPDGKEKPIQFFSRALDSTQRKYSQTDKEALALVTAVKLFHRYLEGQHVTLQTDHKALLSLFGNKKGLPVLAANRLHRWAIFLAAYKFDIKYKKTTEFRQADAVSRLIHRTRELPELFEEEDDLDDTVFSEIAVKQLSTLPVNATEVVNAYEEDDFAQNILRSLANGTSDSKYSLVNDIIMMNNRVYIPAALRSRVLEQLHAGHSGITLTKQLARQHVYWPGITRDIEKKISSCFSCIQLSKMPVKSTLASWSVALNPGDRIHIDFAGPVSVSDNGRQFTSNEFAQFCEKYGIKHIRSPVYHPQSNGQAERAVDIVKRFISKTAAEHGELADLKELIDQFLLNNRTTPSTATPGHTSPAFAHIGRELRTTLDLLRPYSLQTSGPDIKMEQQFNHQHGARMRNFDIDDRVHARTNKDKPWFEGVIQKRLGKKLYIILDNNGFSHRLHENQLIKRALIVPDDENFPAASNPSTPIGSPRRSLSPALVPELQSSPARSPAPTPVPQQSLAPQRPIRDRRQTKFLQPDPRKKTYN</sequence>
<evidence type="ECO:0000256" key="3">
    <source>
        <dbReference type="ARBA" id="ARBA00022695"/>
    </source>
</evidence>
<dbReference type="SUPFAM" id="SSF56672">
    <property type="entry name" value="DNA/RNA polymerases"/>
    <property type="match status" value="1"/>
</dbReference>
<keyword evidence="4" id="KW-0540">Nuclease</keyword>
<dbReference type="GO" id="GO:0003964">
    <property type="term" value="F:RNA-directed DNA polymerase activity"/>
    <property type="evidence" value="ECO:0007669"/>
    <property type="project" value="UniProtKB-KW"/>
</dbReference>
<dbReference type="FunFam" id="1.10.340.70:FF:000004">
    <property type="entry name" value="Retrovirus-related Pol polyprotein from transposon 297-like Protein"/>
    <property type="match status" value="1"/>
</dbReference>
<dbReference type="Pfam" id="PF00078">
    <property type="entry name" value="RVT_1"/>
    <property type="match status" value="1"/>
</dbReference>
<name>A0A914QPJ1_9BILA</name>
<evidence type="ECO:0000313" key="11">
    <source>
        <dbReference type="Proteomes" id="UP000887578"/>
    </source>
</evidence>
<dbReference type="PANTHER" id="PTHR37984:SF5">
    <property type="entry name" value="PROTEIN NYNRIN-LIKE"/>
    <property type="match status" value="1"/>
</dbReference>
<dbReference type="InterPro" id="IPR021109">
    <property type="entry name" value="Peptidase_aspartic_dom_sf"/>
</dbReference>
<dbReference type="FunFam" id="3.10.20.370:FF:000001">
    <property type="entry name" value="Retrovirus-related Pol polyprotein from transposon 17.6-like protein"/>
    <property type="match status" value="1"/>
</dbReference>
<dbReference type="InterPro" id="IPR041373">
    <property type="entry name" value="RT_RNaseH"/>
</dbReference>
<evidence type="ECO:0000256" key="1">
    <source>
        <dbReference type="ARBA" id="ARBA00012493"/>
    </source>
</evidence>
<evidence type="ECO:0000256" key="2">
    <source>
        <dbReference type="ARBA" id="ARBA00022679"/>
    </source>
</evidence>
<dbReference type="Proteomes" id="UP000887578">
    <property type="component" value="Unplaced"/>
</dbReference>
<dbReference type="PANTHER" id="PTHR37984">
    <property type="entry name" value="PROTEIN CBG26694"/>
    <property type="match status" value="1"/>
</dbReference>
<organism evidence="11 12">
    <name type="scientific">Panagrolaimus davidi</name>
    <dbReference type="NCBI Taxonomy" id="227884"/>
    <lineage>
        <taxon>Eukaryota</taxon>
        <taxon>Metazoa</taxon>
        <taxon>Ecdysozoa</taxon>
        <taxon>Nematoda</taxon>
        <taxon>Chromadorea</taxon>
        <taxon>Rhabditida</taxon>
        <taxon>Tylenchina</taxon>
        <taxon>Panagrolaimomorpha</taxon>
        <taxon>Panagrolaimoidea</taxon>
        <taxon>Panagrolaimidae</taxon>
        <taxon>Panagrolaimus</taxon>
    </lineage>
</organism>
<dbReference type="CDD" id="cd09274">
    <property type="entry name" value="RNase_HI_RT_Ty3"/>
    <property type="match status" value="1"/>
</dbReference>
<feature type="domain" description="Reverse transcriptase" evidence="9">
    <location>
        <begin position="524"/>
        <end position="702"/>
    </location>
</feature>
<dbReference type="Pfam" id="PF17917">
    <property type="entry name" value="RT_RNaseH"/>
    <property type="match status" value="1"/>
</dbReference>
<protein>
    <recommendedName>
        <fullName evidence="1">RNA-directed DNA polymerase</fullName>
        <ecNumber evidence="1">2.7.7.49</ecNumber>
    </recommendedName>
</protein>
<evidence type="ECO:0000256" key="5">
    <source>
        <dbReference type="ARBA" id="ARBA00022759"/>
    </source>
</evidence>
<keyword evidence="11" id="KW-1185">Reference proteome</keyword>
<dbReference type="Gene3D" id="3.30.420.10">
    <property type="entry name" value="Ribonuclease H-like superfamily/Ribonuclease H"/>
    <property type="match status" value="1"/>
</dbReference>
<evidence type="ECO:0000259" key="10">
    <source>
        <dbReference type="PROSITE" id="PS50994"/>
    </source>
</evidence>
<keyword evidence="3" id="KW-0548">Nucleotidyltransferase</keyword>
<evidence type="ECO:0000256" key="8">
    <source>
        <dbReference type="SAM" id="MobiDB-lite"/>
    </source>
</evidence>
<feature type="domain" description="Integrase catalytic" evidence="10">
    <location>
        <begin position="1086"/>
        <end position="1178"/>
    </location>
</feature>
<dbReference type="Gene3D" id="3.30.70.270">
    <property type="match status" value="2"/>
</dbReference>
<dbReference type="FunFam" id="3.30.70.270:FF:000020">
    <property type="entry name" value="Transposon Tf2-6 polyprotein-like Protein"/>
    <property type="match status" value="1"/>
</dbReference>
<evidence type="ECO:0000256" key="7">
    <source>
        <dbReference type="ARBA" id="ARBA00022918"/>
    </source>
</evidence>
<evidence type="ECO:0000256" key="4">
    <source>
        <dbReference type="ARBA" id="ARBA00022722"/>
    </source>
</evidence>
<dbReference type="InterPro" id="IPR036397">
    <property type="entry name" value="RNaseH_sf"/>
</dbReference>
<feature type="region of interest" description="Disordered" evidence="8">
    <location>
        <begin position="1275"/>
        <end position="1344"/>
    </location>
</feature>
<dbReference type="GO" id="GO:0003676">
    <property type="term" value="F:nucleic acid binding"/>
    <property type="evidence" value="ECO:0007669"/>
    <property type="project" value="InterPro"/>
</dbReference>
<evidence type="ECO:0000313" key="12">
    <source>
        <dbReference type="WBParaSite" id="PDA_v2.g3407.t1"/>
    </source>
</evidence>
<dbReference type="Gene3D" id="3.10.10.10">
    <property type="entry name" value="HIV Type 1 Reverse Transcriptase, subunit A, domain 1"/>
    <property type="match status" value="1"/>
</dbReference>
<dbReference type="GO" id="GO:0042575">
    <property type="term" value="C:DNA polymerase complex"/>
    <property type="evidence" value="ECO:0007669"/>
    <property type="project" value="UniProtKB-ARBA"/>
</dbReference>
<dbReference type="InterPro" id="IPR050951">
    <property type="entry name" value="Retrovirus_Pol_polyprotein"/>
</dbReference>
<dbReference type="SUPFAM" id="SSF53098">
    <property type="entry name" value="Ribonuclease H-like"/>
    <property type="match status" value="1"/>
</dbReference>
<dbReference type="InterPro" id="IPR012337">
    <property type="entry name" value="RNaseH-like_sf"/>
</dbReference>
<accession>A0A914QPJ1</accession>
<dbReference type="InterPro" id="IPR001584">
    <property type="entry name" value="Integrase_cat-core"/>
</dbReference>
<dbReference type="EC" id="2.7.7.49" evidence="1"/>
<evidence type="ECO:0000259" key="9">
    <source>
        <dbReference type="PROSITE" id="PS50878"/>
    </source>
</evidence>
<keyword evidence="6" id="KW-0378">Hydrolase</keyword>
<dbReference type="GO" id="GO:0016787">
    <property type="term" value="F:hydrolase activity"/>
    <property type="evidence" value="ECO:0007669"/>
    <property type="project" value="UniProtKB-KW"/>
</dbReference>
<dbReference type="InterPro" id="IPR043502">
    <property type="entry name" value="DNA/RNA_pol_sf"/>
</dbReference>
<dbReference type="GO" id="GO:0015074">
    <property type="term" value="P:DNA integration"/>
    <property type="evidence" value="ECO:0007669"/>
    <property type="project" value="InterPro"/>
</dbReference>